<dbReference type="EMBL" id="UINC01051517">
    <property type="protein sequence ID" value="SVB65773.1"/>
    <property type="molecule type" value="Genomic_DNA"/>
</dbReference>
<proteinExistence type="predicted"/>
<gene>
    <name evidence="1" type="ORF">METZ01_LOCUS218627</name>
</gene>
<organism evidence="1">
    <name type="scientific">marine metagenome</name>
    <dbReference type="NCBI Taxonomy" id="408172"/>
    <lineage>
        <taxon>unclassified sequences</taxon>
        <taxon>metagenomes</taxon>
        <taxon>ecological metagenomes</taxon>
    </lineage>
</organism>
<dbReference type="AlphaFoldDB" id="A0A382FU39"/>
<name>A0A382FU39_9ZZZZ</name>
<evidence type="ECO:0000313" key="1">
    <source>
        <dbReference type="EMBL" id="SVB65773.1"/>
    </source>
</evidence>
<accession>A0A382FU39</accession>
<reference evidence="1" key="1">
    <citation type="submission" date="2018-05" db="EMBL/GenBank/DDBJ databases">
        <authorList>
            <person name="Lanie J.A."/>
            <person name="Ng W.-L."/>
            <person name="Kazmierczak K.M."/>
            <person name="Andrzejewski T.M."/>
            <person name="Davidsen T.M."/>
            <person name="Wayne K.J."/>
            <person name="Tettelin H."/>
            <person name="Glass J.I."/>
            <person name="Rusch D."/>
            <person name="Podicherti R."/>
            <person name="Tsui H.-C.T."/>
            <person name="Winkler M.E."/>
        </authorList>
    </citation>
    <scope>NUCLEOTIDE SEQUENCE</scope>
</reference>
<protein>
    <submittedName>
        <fullName evidence="1">Uncharacterized protein</fullName>
    </submittedName>
</protein>
<sequence>MKEAQIAIPKKGMETPLHAKVQIPGYGVMTRKQLQKSIQRFVNEVSKYVRMGDAEKAHSALYNRNVLKGFLETEIKHSGK</sequence>